<dbReference type="AlphaFoldDB" id="M2QZM8"/>
<evidence type="ECO:0000313" key="1">
    <source>
        <dbReference type="EMBL" id="EMD37685.1"/>
    </source>
</evidence>
<gene>
    <name evidence="1" type="ORF">CERSUDRAFT_94686</name>
</gene>
<sequence length="153" mass="17500">MALLSRPRLSRAELLAKRLADDPPGAREEYERDLTGIVHFKKVSEPTLRSHERLKSYWRDFARTRTEETQALPVEYESGEITIGVPAPDAATIKAFVDWMATALRGRLNSHINRRTLQSNTQTFLAFWPRYAGVTIETHIQNEVKLYAASCIE</sequence>
<organism evidence="1 2">
    <name type="scientific">Ceriporiopsis subvermispora (strain B)</name>
    <name type="common">White-rot fungus</name>
    <name type="synonym">Gelatoporia subvermispora</name>
    <dbReference type="NCBI Taxonomy" id="914234"/>
    <lineage>
        <taxon>Eukaryota</taxon>
        <taxon>Fungi</taxon>
        <taxon>Dikarya</taxon>
        <taxon>Basidiomycota</taxon>
        <taxon>Agaricomycotina</taxon>
        <taxon>Agaricomycetes</taxon>
        <taxon>Polyporales</taxon>
        <taxon>Gelatoporiaceae</taxon>
        <taxon>Gelatoporia</taxon>
    </lineage>
</organism>
<name>M2QZM8_CERS8</name>
<accession>M2QZM8</accession>
<dbReference type="STRING" id="914234.M2QZM8"/>
<keyword evidence="2" id="KW-1185">Reference proteome</keyword>
<evidence type="ECO:0000313" key="2">
    <source>
        <dbReference type="Proteomes" id="UP000016930"/>
    </source>
</evidence>
<dbReference type="EMBL" id="KB445796">
    <property type="protein sequence ID" value="EMD37685.1"/>
    <property type="molecule type" value="Genomic_DNA"/>
</dbReference>
<dbReference type="Proteomes" id="UP000016930">
    <property type="component" value="Unassembled WGS sequence"/>
</dbReference>
<proteinExistence type="predicted"/>
<reference evidence="1 2" key="1">
    <citation type="journal article" date="2012" name="Proc. Natl. Acad. Sci. U.S.A.">
        <title>Comparative genomics of Ceriporiopsis subvermispora and Phanerochaete chrysosporium provide insight into selective ligninolysis.</title>
        <authorList>
            <person name="Fernandez-Fueyo E."/>
            <person name="Ruiz-Duenas F.J."/>
            <person name="Ferreira P."/>
            <person name="Floudas D."/>
            <person name="Hibbett D.S."/>
            <person name="Canessa P."/>
            <person name="Larrondo L.F."/>
            <person name="James T.Y."/>
            <person name="Seelenfreund D."/>
            <person name="Lobos S."/>
            <person name="Polanco R."/>
            <person name="Tello M."/>
            <person name="Honda Y."/>
            <person name="Watanabe T."/>
            <person name="Watanabe T."/>
            <person name="Ryu J.S."/>
            <person name="Kubicek C.P."/>
            <person name="Schmoll M."/>
            <person name="Gaskell J."/>
            <person name="Hammel K.E."/>
            <person name="St John F.J."/>
            <person name="Vanden Wymelenberg A."/>
            <person name="Sabat G."/>
            <person name="Splinter BonDurant S."/>
            <person name="Syed K."/>
            <person name="Yadav J.S."/>
            <person name="Doddapaneni H."/>
            <person name="Subramanian V."/>
            <person name="Lavin J.L."/>
            <person name="Oguiza J.A."/>
            <person name="Perez G."/>
            <person name="Pisabarro A.G."/>
            <person name="Ramirez L."/>
            <person name="Santoyo F."/>
            <person name="Master E."/>
            <person name="Coutinho P.M."/>
            <person name="Henrissat B."/>
            <person name="Lombard V."/>
            <person name="Magnuson J.K."/>
            <person name="Kuees U."/>
            <person name="Hori C."/>
            <person name="Igarashi K."/>
            <person name="Samejima M."/>
            <person name="Held B.W."/>
            <person name="Barry K.W."/>
            <person name="LaButti K.M."/>
            <person name="Lapidus A."/>
            <person name="Lindquist E.A."/>
            <person name="Lucas S.M."/>
            <person name="Riley R."/>
            <person name="Salamov A.A."/>
            <person name="Hoffmeister D."/>
            <person name="Schwenk D."/>
            <person name="Hadar Y."/>
            <person name="Yarden O."/>
            <person name="de Vries R.P."/>
            <person name="Wiebenga A."/>
            <person name="Stenlid J."/>
            <person name="Eastwood D."/>
            <person name="Grigoriev I.V."/>
            <person name="Berka R.M."/>
            <person name="Blanchette R.A."/>
            <person name="Kersten P."/>
            <person name="Martinez A.T."/>
            <person name="Vicuna R."/>
            <person name="Cullen D."/>
        </authorList>
    </citation>
    <scope>NUCLEOTIDE SEQUENCE [LARGE SCALE GENOMIC DNA]</scope>
    <source>
        <strain evidence="1 2">B</strain>
    </source>
</reference>
<dbReference type="OrthoDB" id="3033142at2759"/>
<dbReference type="HOGENOM" id="CLU_1713028_0_0_1"/>
<protein>
    <submittedName>
        <fullName evidence="1">Uncharacterized protein</fullName>
    </submittedName>
</protein>